<evidence type="ECO:0000256" key="8">
    <source>
        <dbReference type="ARBA" id="ARBA00022777"/>
    </source>
</evidence>
<gene>
    <name evidence="16" type="ORF">ACE1CC_00500</name>
</gene>
<dbReference type="Pfam" id="PF02518">
    <property type="entry name" value="HATPase_c"/>
    <property type="match status" value="1"/>
</dbReference>
<dbReference type="Gene3D" id="3.30.450.20">
    <property type="entry name" value="PAS domain"/>
    <property type="match status" value="1"/>
</dbReference>
<comment type="caution">
    <text evidence="16">The sequence shown here is derived from an EMBL/GenBank/DDBJ whole genome shotgun (WGS) entry which is preliminary data.</text>
</comment>
<feature type="coiled-coil region" evidence="12">
    <location>
        <begin position="407"/>
        <end position="462"/>
    </location>
</feature>
<dbReference type="RefSeq" id="WP_413268515.1">
    <property type="nucleotide sequence ID" value="NZ_JBHFNQ010000005.1"/>
</dbReference>
<dbReference type="SUPFAM" id="SSF103190">
    <property type="entry name" value="Sensory domain-like"/>
    <property type="match status" value="1"/>
</dbReference>
<dbReference type="InterPro" id="IPR003594">
    <property type="entry name" value="HATPase_dom"/>
</dbReference>
<dbReference type="PRINTS" id="PR00344">
    <property type="entry name" value="BCTRLSENSOR"/>
</dbReference>
<dbReference type="InterPro" id="IPR004358">
    <property type="entry name" value="Sig_transdc_His_kin-like_C"/>
</dbReference>
<dbReference type="InterPro" id="IPR033479">
    <property type="entry name" value="dCache_1"/>
</dbReference>
<dbReference type="Gene3D" id="3.30.565.10">
    <property type="entry name" value="Histidine kinase-like ATPase, C-terminal domain"/>
    <property type="match status" value="1"/>
</dbReference>
<comment type="catalytic activity">
    <reaction evidence="1">
        <text>ATP + protein L-histidine = ADP + protein N-phospho-L-histidine.</text>
        <dbReference type="EC" id="2.7.13.3"/>
    </reaction>
</comment>
<keyword evidence="16" id="KW-0547">Nucleotide-binding</keyword>
<keyword evidence="12" id="KW-0175">Coiled coil</keyword>
<dbReference type="InterPro" id="IPR036097">
    <property type="entry name" value="HisK_dim/P_sf"/>
</dbReference>
<keyword evidence="8" id="KW-0418">Kinase</keyword>
<evidence type="ECO:0000256" key="13">
    <source>
        <dbReference type="SAM" id="Phobius"/>
    </source>
</evidence>
<feature type="domain" description="Histidine kinase" evidence="14">
    <location>
        <begin position="471"/>
        <end position="720"/>
    </location>
</feature>
<dbReference type="SUPFAM" id="SSF55874">
    <property type="entry name" value="ATPase domain of HSP90 chaperone/DNA topoisomerase II/histidine kinase"/>
    <property type="match status" value="1"/>
</dbReference>
<dbReference type="Pfam" id="PF00672">
    <property type="entry name" value="HAMP"/>
    <property type="match status" value="1"/>
</dbReference>
<dbReference type="CDD" id="cd06225">
    <property type="entry name" value="HAMP"/>
    <property type="match status" value="1"/>
</dbReference>
<accession>A0ABV4WXV0</accession>
<protein>
    <recommendedName>
        <fullName evidence="3">histidine kinase</fullName>
        <ecNumber evidence="3">2.7.13.3</ecNumber>
    </recommendedName>
</protein>
<evidence type="ECO:0000256" key="3">
    <source>
        <dbReference type="ARBA" id="ARBA00012438"/>
    </source>
</evidence>
<reference evidence="16 17" key="1">
    <citation type="submission" date="2024-09" db="EMBL/GenBank/DDBJ databases">
        <title>Floridaenema gen nov. (Aerosakkonemataceae, Aerosakkonematales ord. nov., Cyanobacteria) from benthic tropical and subtropical fresh waters, with the description of four new species.</title>
        <authorList>
            <person name="Moretto J.A."/>
            <person name="Berthold D.E."/>
            <person name="Lefler F.W."/>
            <person name="Huang I.-S."/>
            <person name="Laughinghouse H. IV."/>
        </authorList>
    </citation>
    <scope>NUCLEOTIDE SEQUENCE [LARGE SCALE GENOMIC DNA]</scope>
    <source>
        <strain evidence="16 17">BLCC-F46</strain>
    </source>
</reference>
<feature type="transmembrane region" description="Helical" evidence="13">
    <location>
        <begin position="7"/>
        <end position="29"/>
    </location>
</feature>
<organism evidence="16 17">
    <name type="scientific">Floridaenema aerugineum BLCC-F46</name>
    <dbReference type="NCBI Taxonomy" id="3153654"/>
    <lineage>
        <taxon>Bacteria</taxon>
        <taxon>Bacillati</taxon>
        <taxon>Cyanobacteriota</taxon>
        <taxon>Cyanophyceae</taxon>
        <taxon>Oscillatoriophycideae</taxon>
        <taxon>Aerosakkonematales</taxon>
        <taxon>Aerosakkonemataceae</taxon>
        <taxon>Floridanema</taxon>
        <taxon>Floridanema aerugineum</taxon>
    </lineage>
</organism>
<keyword evidence="17" id="KW-1185">Reference proteome</keyword>
<keyword evidence="5" id="KW-0597">Phosphoprotein</keyword>
<dbReference type="Gene3D" id="6.10.340.10">
    <property type="match status" value="1"/>
</dbReference>
<evidence type="ECO:0000256" key="1">
    <source>
        <dbReference type="ARBA" id="ARBA00000085"/>
    </source>
</evidence>
<sequence>MKLHLRFILIVPFVLQIFTVVGLTGWLSLRNGQKAVENIVIQLQREIGDRIEQHLHNYLQKPYIVNQNVLDAINLGYLNPEKPRSMDRYFLQKIKLFAGVSVIQVGNEKGEFYGINNFNEEGLIISIVDRATGYNMNGYATDSQGKLTQKLIGSIPNFDPRRRPWYLAVATQGKSIWSDIYAFRGRPQLAITLGTPIYNQNHKLRGVVATDLVLLDINRFLSKLKIGKSGQTFILERSGLLVASSTREHPFYSTGKNETLQRLPAINSQNKLTKLTAKFLQERFGDFSKISGREKLTLEIDGAREFLQIIPYQDKSGLDWLIVIVVPEKDFMAEINANTRTTILLCIVALGIATVLGICTSRWISLPILHLIQSAEAMSRGNLDQQVSKGVTIAELNTLSNAFNLMANQLNAAFANLEQKVQERTTELMEANLDIQEKNQHLQQTLQMLQQTQTQLIQAEKMSSLGQVVAGIAHEINNPITFISGNIEHAREYTEELFELLALYEQNSPNLHPALAKRLAEMDLEYLREDLENLFNSMERGSDRISKIIRGLRNFSRLDESERKAVDLHEGLDSTLMILQHRLKASSEYSEIEIVKDYGKLPLVNCHASQINQVFLNILTNAIDALTQFPGIDYPRIQITTKMSDAQTVKIYIADNGPGMDESVRQKVFDPFFTTKPVGQGTGLGLSISYQIITEQHRGQLQCFSQPGKGATLAIVLPIL</sequence>
<evidence type="ECO:0000259" key="14">
    <source>
        <dbReference type="PROSITE" id="PS50109"/>
    </source>
</evidence>
<proteinExistence type="predicted"/>
<evidence type="ECO:0000313" key="17">
    <source>
        <dbReference type="Proteomes" id="UP001576774"/>
    </source>
</evidence>
<keyword evidence="16" id="KW-0067">ATP-binding</keyword>
<keyword evidence="7 13" id="KW-0812">Transmembrane</keyword>
<dbReference type="InterPro" id="IPR003660">
    <property type="entry name" value="HAMP_dom"/>
</dbReference>
<dbReference type="SMART" id="SM00304">
    <property type="entry name" value="HAMP"/>
    <property type="match status" value="1"/>
</dbReference>
<dbReference type="CDD" id="cd12913">
    <property type="entry name" value="PDC1_MCP_like"/>
    <property type="match status" value="1"/>
</dbReference>
<evidence type="ECO:0000256" key="7">
    <source>
        <dbReference type="ARBA" id="ARBA00022692"/>
    </source>
</evidence>
<dbReference type="PANTHER" id="PTHR43065">
    <property type="entry name" value="SENSOR HISTIDINE KINASE"/>
    <property type="match status" value="1"/>
</dbReference>
<dbReference type="InterPro" id="IPR003661">
    <property type="entry name" value="HisK_dim/P_dom"/>
</dbReference>
<evidence type="ECO:0000256" key="5">
    <source>
        <dbReference type="ARBA" id="ARBA00022553"/>
    </source>
</evidence>
<dbReference type="InterPro" id="IPR036890">
    <property type="entry name" value="HATPase_C_sf"/>
</dbReference>
<dbReference type="Pfam" id="PF02743">
    <property type="entry name" value="dCache_1"/>
    <property type="match status" value="1"/>
</dbReference>
<comment type="subcellular location">
    <subcellularLocation>
        <location evidence="2">Cell membrane</location>
        <topology evidence="2">Multi-pass membrane protein</topology>
    </subcellularLocation>
</comment>
<evidence type="ECO:0000256" key="9">
    <source>
        <dbReference type="ARBA" id="ARBA00022989"/>
    </source>
</evidence>
<evidence type="ECO:0000313" key="16">
    <source>
        <dbReference type="EMBL" id="MFB2875349.1"/>
    </source>
</evidence>
<dbReference type="SUPFAM" id="SSF47384">
    <property type="entry name" value="Homodimeric domain of signal transducing histidine kinase"/>
    <property type="match status" value="1"/>
</dbReference>
<evidence type="ECO:0000256" key="11">
    <source>
        <dbReference type="ARBA" id="ARBA00023136"/>
    </source>
</evidence>
<dbReference type="InterPro" id="IPR029151">
    <property type="entry name" value="Sensor-like_sf"/>
</dbReference>
<dbReference type="EC" id="2.7.13.3" evidence="3"/>
<dbReference type="PANTHER" id="PTHR43065:SF50">
    <property type="entry name" value="HISTIDINE KINASE"/>
    <property type="match status" value="1"/>
</dbReference>
<keyword evidence="10" id="KW-0902">Two-component regulatory system</keyword>
<dbReference type="CDD" id="cd00082">
    <property type="entry name" value="HisKA"/>
    <property type="match status" value="1"/>
</dbReference>
<evidence type="ECO:0000259" key="15">
    <source>
        <dbReference type="PROSITE" id="PS50885"/>
    </source>
</evidence>
<keyword evidence="9 13" id="KW-1133">Transmembrane helix</keyword>
<dbReference type="GO" id="GO:0005524">
    <property type="term" value="F:ATP binding"/>
    <property type="evidence" value="ECO:0007669"/>
    <property type="project" value="UniProtKB-KW"/>
</dbReference>
<dbReference type="InterPro" id="IPR005467">
    <property type="entry name" value="His_kinase_dom"/>
</dbReference>
<dbReference type="SMART" id="SM00388">
    <property type="entry name" value="HisKA"/>
    <property type="match status" value="1"/>
</dbReference>
<evidence type="ECO:0000256" key="12">
    <source>
        <dbReference type="SAM" id="Coils"/>
    </source>
</evidence>
<evidence type="ECO:0000256" key="4">
    <source>
        <dbReference type="ARBA" id="ARBA00022475"/>
    </source>
</evidence>
<dbReference type="EMBL" id="JBHFNQ010000005">
    <property type="protein sequence ID" value="MFB2875349.1"/>
    <property type="molecule type" value="Genomic_DNA"/>
</dbReference>
<evidence type="ECO:0000256" key="10">
    <source>
        <dbReference type="ARBA" id="ARBA00023012"/>
    </source>
</evidence>
<name>A0ABV4WXV0_9CYAN</name>
<keyword evidence="11 13" id="KW-0472">Membrane</keyword>
<evidence type="ECO:0000256" key="2">
    <source>
        <dbReference type="ARBA" id="ARBA00004651"/>
    </source>
</evidence>
<feature type="domain" description="HAMP" evidence="15">
    <location>
        <begin position="362"/>
        <end position="415"/>
    </location>
</feature>
<keyword evidence="6" id="KW-0808">Transferase</keyword>
<dbReference type="SMART" id="SM00387">
    <property type="entry name" value="HATPase_c"/>
    <property type="match status" value="1"/>
</dbReference>
<keyword evidence="4" id="KW-1003">Cell membrane</keyword>
<dbReference type="PROSITE" id="PS50109">
    <property type="entry name" value="HIS_KIN"/>
    <property type="match status" value="1"/>
</dbReference>
<evidence type="ECO:0000256" key="6">
    <source>
        <dbReference type="ARBA" id="ARBA00022679"/>
    </source>
</evidence>
<dbReference type="SUPFAM" id="SSF158472">
    <property type="entry name" value="HAMP domain-like"/>
    <property type="match status" value="1"/>
</dbReference>
<dbReference type="Proteomes" id="UP001576774">
    <property type="component" value="Unassembled WGS sequence"/>
</dbReference>
<dbReference type="PROSITE" id="PS50885">
    <property type="entry name" value="HAMP"/>
    <property type="match status" value="1"/>
</dbReference>
<dbReference type="Gene3D" id="1.10.287.130">
    <property type="match status" value="1"/>
</dbReference>